<evidence type="ECO:0000313" key="1">
    <source>
        <dbReference type="EMBL" id="KAJ8867408.1"/>
    </source>
</evidence>
<organism evidence="1 2">
    <name type="scientific">Dryococelus australis</name>
    <dbReference type="NCBI Taxonomy" id="614101"/>
    <lineage>
        <taxon>Eukaryota</taxon>
        <taxon>Metazoa</taxon>
        <taxon>Ecdysozoa</taxon>
        <taxon>Arthropoda</taxon>
        <taxon>Hexapoda</taxon>
        <taxon>Insecta</taxon>
        <taxon>Pterygota</taxon>
        <taxon>Neoptera</taxon>
        <taxon>Polyneoptera</taxon>
        <taxon>Phasmatodea</taxon>
        <taxon>Verophasmatodea</taxon>
        <taxon>Anareolatae</taxon>
        <taxon>Phasmatidae</taxon>
        <taxon>Eurycanthinae</taxon>
        <taxon>Dryococelus</taxon>
    </lineage>
</organism>
<proteinExistence type="predicted"/>
<gene>
    <name evidence="1" type="ORF">PR048_031209</name>
</gene>
<reference evidence="1 2" key="1">
    <citation type="submission" date="2023-02" db="EMBL/GenBank/DDBJ databases">
        <title>LHISI_Scaffold_Assembly.</title>
        <authorList>
            <person name="Stuart O.P."/>
            <person name="Cleave R."/>
            <person name="Magrath M.J.L."/>
            <person name="Mikheyev A.S."/>
        </authorList>
    </citation>
    <scope>NUCLEOTIDE SEQUENCE [LARGE SCALE GENOMIC DNA]</scope>
    <source>
        <strain evidence="1">Daus_M_001</strain>
        <tissue evidence="1">Leg muscle</tissue>
    </source>
</reference>
<evidence type="ECO:0000313" key="2">
    <source>
        <dbReference type="Proteomes" id="UP001159363"/>
    </source>
</evidence>
<protein>
    <submittedName>
        <fullName evidence="1">Uncharacterized protein</fullName>
    </submittedName>
</protein>
<comment type="caution">
    <text evidence="1">The sequence shown here is derived from an EMBL/GenBank/DDBJ whole genome shotgun (WGS) entry which is preliminary data.</text>
</comment>
<accession>A0ABQ9G5C3</accession>
<dbReference type="EMBL" id="JARBHB010000015">
    <property type="protein sequence ID" value="KAJ8867408.1"/>
    <property type="molecule type" value="Genomic_DNA"/>
</dbReference>
<name>A0ABQ9G5C3_9NEOP</name>
<sequence length="245" mass="28074">MATWNSRVVKQHEQELGEFLQRKQIQIMAFTETYLKAGDTLQINNFVLQRNNCPGEECIPVLSTKSITTGLRNIGKTRSSCARESLTRYPDTELYKPDVLDVTIYKNTDFTYELKVLQELHSDNLPTLLLLDNTSFEATQYRQILNYKKANWTHLNETIARKIPCDTQLATPTEVQEYTTQLTKTVQEAIKVAIQPITIIKCKALQHLRTEVNSLKKEIKHQISLQRAMEWDAKGASLATADNTL</sequence>
<keyword evidence="2" id="KW-1185">Reference proteome</keyword>
<dbReference type="Proteomes" id="UP001159363">
    <property type="component" value="Chromosome 14"/>
</dbReference>